<dbReference type="SUPFAM" id="SSF51197">
    <property type="entry name" value="Clavaminate synthase-like"/>
    <property type="match status" value="1"/>
</dbReference>
<dbReference type="Gene3D" id="2.60.120.650">
    <property type="entry name" value="Cupin"/>
    <property type="match status" value="1"/>
</dbReference>
<evidence type="ECO:0000256" key="3">
    <source>
        <dbReference type="ARBA" id="ARBA00022964"/>
    </source>
</evidence>
<evidence type="ECO:0000313" key="9">
    <source>
        <dbReference type="Proteomes" id="UP000294721"/>
    </source>
</evidence>
<dbReference type="PANTHER" id="PTHR13096">
    <property type="entry name" value="MINA53 MYC INDUCED NUCLEAR ANTIGEN"/>
    <property type="match status" value="1"/>
</dbReference>
<evidence type="ECO:0000256" key="1">
    <source>
        <dbReference type="ARBA" id="ARBA00001954"/>
    </source>
</evidence>
<keyword evidence="2" id="KW-0479">Metal-binding</keyword>
<comment type="cofactor">
    <cofactor evidence="1">
        <name>Fe(2+)</name>
        <dbReference type="ChEBI" id="CHEBI:29033"/>
    </cofactor>
</comment>
<evidence type="ECO:0000256" key="4">
    <source>
        <dbReference type="ARBA" id="ARBA00023002"/>
    </source>
</evidence>
<dbReference type="EMBL" id="CP091507">
    <property type="protein sequence ID" value="UOO78781.1"/>
    <property type="molecule type" value="Genomic_DNA"/>
</dbReference>
<evidence type="ECO:0000313" key="8">
    <source>
        <dbReference type="EMBL" id="UOO78781.1"/>
    </source>
</evidence>
<dbReference type="PROSITE" id="PS51184">
    <property type="entry name" value="JMJC"/>
    <property type="match status" value="1"/>
</dbReference>
<accession>A0AAE9KG24</accession>
<evidence type="ECO:0000256" key="2">
    <source>
        <dbReference type="ARBA" id="ARBA00022723"/>
    </source>
</evidence>
<proteinExistence type="predicted"/>
<dbReference type="RefSeq" id="WP_165870944.1">
    <property type="nucleotide sequence ID" value="NZ_CALJUB010000217.1"/>
</dbReference>
<dbReference type="InterPro" id="IPR046799">
    <property type="entry name" value="ROXA-like_wH"/>
</dbReference>
<gene>
    <name evidence="7" type="ORF">EV680_14313</name>
    <name evidence="8" type="ORF">LVJ78_08730</name>
</gene>
<dbReference type="EMBL" id="SLXE01000043">
    <property type="protein sequence ID" value="TCO99208.1"/>
    <property type="molecule type" value="Genomic_DNA"/>
</dbReference>
<feature type="domain" description="JmjC" evidence="6">
    <location>
        <begin position="26"/>
        <end position="170"/>
    </location>
</feature>
<dbReference type="InterPro" id="IPR039994">
    <property type="entry name" value="NO66-like"/>
</dbReference>
<reference evidence="8" key="3">
    <citation type="journal article" date="2022" name="Res Sq">
        <title>Evolution of multicellular longitudinally dividing oral cavity symbionts (Neisseriaceae).</title>
        <authorList>
            <person name="Nyongesa S."/>
            <person name="Weber P."/>
            <person name="Bernet E."/>
            <person name="Pullido F."/>
            <person name="Nieckarz M."/>
            <person name="Delaby M."/>
            <person name="Nieves C."/>
            <person name="Viehboeck T."/>
            <person name="Krause N."/>
            <person name="Rivera-Millot A."/>
            <person name="Nakamura A."/>
            <person name="Vischer N."/>
            <person name="VanNieuwenhze M."/>
            <person name="Brun Y."/>
            <person name="Cava F."/>
            <person name="Bulgheresi S."/>
            <person name="Veyrier F."/>
        </authorList>
    </citation>
    <scope>NUCLEOTIDE SEQUENCE</scope>
    <source>
        <strain evidence="8">1258/02</strain>
    </source>
</reference>
<keyword evidence="4" id="KW-0560">Oxidoreductase</keyword>
<evidence type="ECO:0000256" key="5">
    <source>
        <dbReference type="ARBA" id="ARBA00023004"/>
    </source>
</evidence>
<dbReference type="Proteomes" id="UP000294721">
    <property type="component" value="Unassembled WGS sequence"/>
</dbReference>
<sequence length="318" mass="35762">MEAYQDVGKTRYRFIKSAIYDYLRNGTTIIYNRINNEPFADNLAKQVAQFARAQTIVSGYLAFGSDSSYGNHWDTRDVFAVQLVGKKHWTLSAPNFDMPLYMQQAKDMPHIKPPQAIDMEVVLEAGDVLYIPRGWWHNPMPMGCETFHLAIGTFPPNGYNYMEWLMKKVPEIASLRQSFRGWEADKGNIQDMAQQVAGLIASPESYESFMQAFLGDQRVDSPFMMECFGNPHSDGLPDDALLRLNAVDISTLEKGYVIANGTKINVDEEGIKVLETLGSRDKTGLDLLTVGCDAEQQVKIKALVMQLGMLDVIEILNV</sequence>
<evidence type="ECO:0000313" key="7">
    <source>
        <dbReference type="EMBL" id="TCO99208.1"/>
    </source>
</evidence>
<keyword evidence="9" id="KW-1185">Reference proteome</keyword>
<reference evidence="8" key="2">
    <citation type="submission" date="2021-12" db="EMBL/GenBank/DDBJ databases">
        <authorList>
            <person name="Veyrier F.J."/>
        </authorList>
    </citation>
    <scope>NUCLEOTIDE SEQUENCE</scope>
    <source>
        <strain evidence="8">1258/02</strain>
    </source>
</reference>
<dbReference type="InterPro" id="IPR003347">
    <property type="entry name" value="JmjC_dom"/>
</dbReference>
<organism evidence="8 10">
    <name type="scientific">Uruburuella suis</name>
    <dbReference type="NCBI Taxonomy" id="252130"/>
    <lineage>
        <taxon>Bacteria</taxon>
        <taxon>Pseudomonadati</taxon>
        <taxon>Pseudomonadota</taxon>
        <taxon>Betaproteobacteria</taxon>
        <taxon>Neisseriales</taxon>
        <taxon>Neisseriaceae</taxon>
        <taxon>Uruburuella</taxon>
    </lineage>
</organism>
<dbReference type="SMART" id="SM00558">
    <property type="entry name" value="JmjC"/>
    <property type="match status" value="1"/>
</dbReference>
<dbReference type="GO" id="GO:0046872">
    <property type="term" value="F:metal ion binding"/>
    <property type="evidence" value="ECO:0007669"/>
    <property type="project" value="UniProtKB-KW"/>
</dbReference>
<dbReference type="Pfam" id="PF20514">
    <property type="entry name" value="WHD_ROXA"/>
    <property type="match status" value="1"/>
</dbReference>
<dbReference type="KEGG" id="usu:LVJ78_08730"/>
<evidence type="ECO:0000259" key="6">
    <source>
        <dbReference type="PROSITE" id="PS51184"/>
    </source>
</evidence>
<dbReference type="AlphaFoldDB" id="A0AAE9KG24"/>
<name>A0AAE9KG24_9NEIS</name>
<protein>
    <submittedName>
        <fullName evidence="7">Cupin superfamily protein</fullName>
    </submittedName>
    <submittedName>
        <fullName evidence="8">Cupin-like domain-containing protein</fullName>
    </submittedName>
</protein>
<dbReference type="Proteomes" id="UP000829756">
    <property type="component" value="Chromosome"/>
</dbReference>
<keyword evidence="5" id="KW-0408">Iron</keyword>
<dbReference type="PANTHER" id="PTHR13096:SF8">
    <property type="entry name" value="RIBOSOMAL OXYGENASE 1"/>
    <property type="match status" value="1"/>
</dbReference>
<dbReference type="Pfam" id="PF08007">
    <property type="entry name" value="JmjC_2"/>
    <property type="match status" value="1"/>
</dbReference>
<reference evidence="7 9" key="1">
    <citation type="submission" date="2019-03" db="EMBL/GenBank/DDBJ databases">
        <title>Genomic Encyclopedia of Type Strains, Phase IV (KMG-IV): sequencing the most valuable type-strain genomes for metagenomic binning, comparative biology and taxonomic classification.</title>
        <authorList>
            <person name="Goeker M."/>
        </authorList>
    </citation>
    <scope>NUCLEOTIDE SEQUENCE [LARGE SCALE GENOMIC DNA]</scope>
    <source>
        <strain evidence="7 9">DSM 17474</strain>
    </source>
</reference>
<evidence type="ECO:0000313" key="10">
    <source>
        <dbReference type="Proteomes" id="UP000829756"/>
    </source>
</evidence>
<dbReference type="GO" id="GO:0051213">
    <property type="term" value="F:dioxygenase activity"/>
    <property type="evidence" value="ECO:0007669"/>
    <property type="project" value="UniProtKB-KW"/>
</dbReference>
<keyword evidence="3" id="KW-0223">Dioxygenase</keyword>